<dbReference type="HOGENOM" id="CLU_2025128_0_0_11"/>
<evidence type="ECO:0000256" key="2">
    <source>
        <dbReference type="SAM" id="Phobius"/>
    </source>
</evidence>
<gene>
    <name evidence="3" type="ORF">HMPREF9336_04225</name>
</gene>
<evidence type="ECO:0000256" key="1">
    <source>
        <dbReference type="SAM" id="MobiDB-lite"/>
    </source>
</evidence>
<keyword evidence="4" id="KW-1185">Reference proteome</keyword>
<sequence length="122" mass="12250">MLFAGLVAVVAVLARTVAVLAGAAVLFAGSVAVVTGAAMLFAGSAVLLAGPAVVAARMSWAARPRRRGRRREHGGTGNARLGPACATAPKPKIAPAEASPSRPTKPRAILCWLSSVNGMAPL</sequence>
<feature type="region of interest" description="Disordered" evidence="1">
    <location>
        <begin position="62"/>
        <end position="104"/>
    </location>
</feature>
<protein>
    <submittedName>
        <fullName evidence="3">Uncharacterized protein</fullName>
    </submittedName>
</protein>
<keyword evidence="2" id="KW-0472">Membrane</keyword>
<name>U1N5A0_SEGRC</name>
<comment type="caution">
    <text evidence="3">The sequence shown here is derived from an EMBL/GenBank/DDBJ whole genome shotgun (WGS) entry which is preliminary data.</text>
</comment>
<keyword evidence="2" id="KW-0812">Transmembrane</keyword>
<dbReference type="Proteomes" id="UP000004816">
    <property type="component" value="Unassembled WGS sequence"/>
</dbReference>
<dbReference type="EMBL" id="ACZI02000002">
    <property type="protein sequence ID" value="ERG69334.1"/>
    <property type="molecule type" value="Genomic_DNA"/>
</dbReference>
<evidence type="ECO:0000313" key="4">
    <source>
        <dbReference type="Proteomes" id="UP000004816"/>
    </source>
</evidence>
<feature type="compositionally biased region" description="Basic residues" evidence="1">
    <location>
        <begin position="63"/>
        <end position="72"/>
    </location>
</feature>
<reference evidence="3 4" key="1">
    <citation type="journal article" date="2011" name="Stand. Genomic Sci.">
        <title>High quality draft genome sequence of Segniliparus rugosus CDC 945(T)= (ATCC BAA-974(T)).</title>
        <authorList>
            <person name="Earl A.M."/>
            <person name="Desjardins C.A."/>
            <person name="Fitzgerald M.G."/>
            <person name="Arachchi H.M."/>
            <person name="Zeng Q."/>
            <person name="Mehta T."/>
            <person name="Griggs A."/>
            <person name="Birren B.W."/>
            <person name="Toney N.C."/>
            <person name="Carr J."/>
            <person name="Posey J."/>
            <person name="Butler W.R."/>
        </authorList>
    </citation>
    <scope>NUCLEOTIDE SEQUENCE [LARGE SCALE GENOMIC DNA]</scope>
    <source>
        <strain evidence="4">ATCC BAA-974 / DSM 45345 / CCUG 50838 / CIP 108380 / JCM 13579 / CDC 945</strain>
    </source>
</reference>
<dbReference type="STRING" id="679197.HMPREF9336_04225"/>
<dbReference type="AlphaFoldDB" id="U1N5A0"/>
<evidence type="ECO:0000313" key="3">
    <source>
        <dbReference type="EMBL" id="ERG69334.1"/>
    </source>
</evidence>
<organism evidence="3 4">
    <name type="scientific">Segniliparus rugosus (strain ATCC BAA-974 / DSM 45345 / CCUG 50838 / CIP 108380 / JCM 13579 / CDC 945)</name>
    <dbReference type="NCBI Taxonomy" id="679197"/>
    <lineage>
        <taxon>Bacteria</taxon>
        <taxon>Bacillati</taxon>
        <taxon>Actinomycetota</taxon>
        <taxon>Actinomycetes</taxon>
        <taxon>Mycobacteriales</taxon>
        <taxon>Segniliparaceae</taxon>
        <taxon>Segniliparus</taxon>
    </lineage>
</organism>
<proteinExistence type="predicted"/>
<feature type="transmembrane region" description="Helical" evidence="2">
    <location>
        <begin position="31"/>
        <end position="60"/>
    </location>
</feature>
<keyword evidence="2" id="KW-1133">Transmembrane helix</keyword>
<accession>U1N5A0</accession>